<name>A0AAV2G9E1_9ROSI</name>
<evidence type="ECO:0000313" key="3">
    <source>
        <dbReference type="EMBL" id="CAL1406792.1"/>
    </source>
</evidence>
<keyword evidence="2" id="KW-0812">Transmembrane</keyword>
<organism evidence="3 4">
    <name type="scientific">Linum trigynum</name>
    <dbReference type="NCBI Taxonomy" id="586398"/>
    <lineage>
        <taxon>Eukaryota</taxon>
        <taxon>Viridiplantae</taxon>
        <taxon>Streptophyta</taxon>
        <taxon>Embryophyta</taxon>
        <taxon>Tracheophyta</taxon>
        <taxon>Spermatophyta</taxon>
        <taxon>Magnoliopsida</taxon>
        <taxon>eudicotyledons</taxon>
        <taxon>Gunneridae</taxon>
        <taxon>Pentapetalae</taxon>
        <taxon>rosids</taxon>
        <taxon>fabids</taxon>
        <taxon>Malpighiales</taxon>
        <taxon>Linaceae</taxon>
        <taxon>Linum</taxon>
    </lineage>
</organism>
<accession>A0AAV2G9E1</accession>
<evidence type="ECO:0000256" key="1">
    <source>
        <dbReference type="SAM" id="MobiDB-lite"/>
    </source>
</evidence>
<reference evidence="3 4" key="1">
    <citation type="submission" date="2024-04" db="EMBL/GenBank/DDBJ databases">
        <authorList>
            <person name="Fracassetti M."/>
        </authorList>
    </citation>
    <scope>NUCLEOTIDE SEQUENCE [LARGE SCALE GENOMIC DNA]</scope>
</reference>
<dbReference type="EMBL" id="OZ034821">
    <property type="protein sequence ID" value="CAL1406792.1"/>
    <property type="molecule type" value="Genomic_DNA"/>
</dbReference>
<keyword evidence="2" id="KW-1133">Transmembrane helix</keyword>
<dbReference type="AlphaFoldDB" id="A0AAV2G9E1"/>
<proteinExistence type="predicted"/>
<dbReference type="Proteomes" id="UP001497516">
    <property type="component" value="Chromosome 8"/>
</dbReference>
<evidence type="ECO:0000313" key="4">
    <source>
        <dbReference type="Proteomes" id="UP001497516"/>
    </source>
</evidence>
<protein>
    <submittedName>
        <fullName evidence="3">Uncharacterized protein</fullName>
    </submittedName>
</protein>
<evidence type="ECO:0000256" key="2">
    <source>
        <dbReference type="SAM" id="Phobius"/>
    </source>
</evidence>
<feature type="compositionally biased region" description="Polar residues" evidence="1">
    <location>
        <begin position="129"/>
        <end position="138"/>
    </location>
</feature>
<keyword evidence="4" id="KW-1185">Reference proteome</keyword>
<feature type="region of interest" description="Disordered" evidence="1">
    <location>
        <begin position="118"/>
        <end position="138"/>
    </location>
</feature>
<keyword evidence="2" id="KW-0472">Membrane</keyword>
<feature type="transmembrane region" description="Helical" evidence="2">
    <location>
        <begin position="33"/>
        <end position="57"/>
    </location>
</feature>
<sequence length="138" mass="15835">MFDLGSCLWSLCQVSTRFFQVWYSRRDSLVVSTFLLLLWLLMAMQLLLPVAVTYLPVMVDPHKTKRMLLRAMVEEENVHFVLIMVFTATLDCCYKLHGYPPGYKARKIAHAVTSELNSPPTTKDAISEESVTLSRAQY</sequence>
<gene>
    <name evidence="3" type="ORF">LTRI10_LOCUS46495</name>
</gene>